<dbReference type="InterPro" id="IPR005135">
    <property type="entry name" value="Endo/exonuclease/phosphatase"/>
</dbReference>
<evidence type="ECO:0000313" key="4">
    <source>
        <dbReference type="Proteomes" id="UP001458880"/>
    </source>
</evidence>
<feature type="domain" description="Endonuclease/exonuclease/phosphatase" evidence="2">
    <location>
        <begin position="138"/>
        <end position="288"/>
    </location>
</feature>
<gene>
    <name evidence="3" type="ORF">QE152_g8911</name>
</gene>
<dbReference type="PANTHER" id="PTHR33395">
    <property type="entry name" value="TRANSCRIPTASE, PUTATIVE-RELATED-RELATED"/>
    <property type="match status" value="1"/>
</dbReference>
<dbReference type="Gene3D" id="3.60.10.10">
    <property type="entry name" value="Endonuclease/exonuclease/phosphatase"/>
    <property type="match status" value="1"/>
</dbReference>
<dbReference type="InterPro" id="IPR036691">
    <property type="entry name" value="Endo/exonu/phosph_ase_sf"/>
</dbReference>
<dbReference type="Proteomes" id="UP001458880">
    <property type="component" value="Unassembled WGS sequence"/>
</dbReference>
<dbReference type="GO" id="GO:0061343">
    <property type="term" value="P:cell adhesion involved in heart morphogenesis"/>
    <property type="evidence" value="ECO:0007669"/>
    <property type="project" value="TreeGrafter"/>
</dbReference>
<proteinExistence type="predicted"/>
<organism evidence="3 4">
    <name type="scientific">Popillia japonica</name>
    <name type="common">Japanese beetle</name>
    <dbReference type="NCBI Taxonomy" id="7064"/>
    <lineage>
        <taxon>Eukaryota</taxon>
        <taxon>Metazoa</taxon>
        <taxon>Ecdysozoa</taxon>
        <taxon>Arthropoda</taxon>
        <taxon>Hexapoda</taxon>
        <taxon>Insecta</taxon>
        <taxon>Pterygota</taxon>
        <taxon>Neoptera</taxon>
        <taxon>Endopterygota</taxon>
        <taxon>Coleoptera</taxon>
        <taxon>Polyphaga</taxon>
        <taxon>Scarabaeiformia</taxon>
        <taxon>Scarabaeidae</taxon>
        <taxon>Rutelinae</taxon>
        <taxon>Popillia</taxon>
    </lineage>
</organism>
<evidence type="ECO:0000313" key="3">
    <source>
        <dbReference type="EMBL" id="KAK9739618.1"/>
    </source>
</evidence>
<dbReference type="GO" id="GO:0003824">
    <property type="term" value="F:catalytic activity"/>
    <property type="evidence" value="ECO:0007669"/>
    <property type="project" value="InterPro"/>
</dbReference>
<evidence type="ECO:0000256" key="1">
    <source>
        <dbReference type="SAM" id="MobiDB-lite"/>
    </source>
</evidence>
<dbReference type="PANTHER" id="PTHR33395:SF22">
    <property type="entry name" value="REVERSE TRANSCRIPTASE DOMAIN-CONTAINING PROTEIN"/>
    <property type="match status" value="1"/>
</dbReference>
<comment type="caution">
    <text evidence="3">The sequence shown here is derived from an EMBL/GenBank/DDBJ whole genome shotgun (WGS) entry which is preliminary data.</text>
</comment>
<name>A0AAW1LWM6_POPJA</name>
<feature type="region of interest" description="Disordered" evidence="1">
    <location>
        <begin position="75"/>
        <end position="95"/>
    </location>
</feature>
<dbReference type="SUPFAM" id="SSF56219">
    <property type="entry name" value="DNase I-like"/>
    <property type="match status" value="1"/>
</dbReference>
<sequence length="405" mass="45594">MQIEAAMEEVAEKVLEKSKRKQTKKWFEDECKQVLEKRNRARLRFLEDASEINNIQYNRRRKEVKEGSENFYQEVKKSKNSNAGRPPYSKSEGGTLVGSTEGKLKMFAQYFSRVLKENEDEVNPEEEKVGGKTDYFAANAFDIIAVSETWWPAGIGNDLVSLDGYKLIRKDRSDGRRGDGVALFVKSTFKCLILNIETTANDYEQLWIRLVVNNICICTLAVGVVYKEQKLDNTVFTVGVVYKEQKLDNTVFITSFEDILSRIIIETHELVVLGDFNINLLKTNTKAYDLLKNMCDSLDLVQVVHDPTRITPTSMSLVELILVLSSASVISSGVLYDLVISDHSLTFVKLDVQGPSCEPCRKGTLKLPPCLSSGEAMNKHFIDSVSGTVADPGLLSHHAYLVVKR</sequence>
<dbReference type="GO" id="GO:0007508">
    <property type="term" value="P:larval heart development"/>
    <property type="evidence" value="ECO:0007669"/>
    <property type="project" value="TreeGrafter"/>
</dbReference>
<dbReference type="EMBL" id="JASPKY010000073">
    <property type="protein sequence ID" value="KAK9739618.1"/>
    <property type="molecule type" value="Genomic_DNA"/>
</dbReference>
<dbReference type="AlphaFoldDB" id="A0AAW1LWM6"/>
<evidence type="ECO:0000259" key="2">
    <source>
        <dbReference type="Pfam" id="PF03372"/>
    </source>
</evidence>
<dbReference type="GO" id="GO:0031012">
    <property type="term" value="C:extracellular matrix"/>
    <property type="evidence" value="ECO:0007669"/>
    <property type="project" value="TreeGrafter"/>
</dbReference>
<protein>
    <recommendedName>
        <fullName evidence="2">Endonuclease/exonuclease/phosphatase domain-containing protein</fullName>
    </recommendedName>
</protein>
<dbReference type="Pfam" id="PF03372">
    <property type="entry name" value="Exo_endo_phos"/>
    <property type="match status" value="1"/>
</dbReference>
<keyword evidence="4" id="KW-1185">Reference proteome</keyword>
<reference evidence="3 4" key="1">
    <citation type="journal article" date="2024" name="BMC Genomics">
        <title>De novo assembly and annotation of Popillia japonica's genome with initial clues to its potential as an invasive pest.</title>
        <authorList>
            <person name="Cucini C."/>
            <person name="Boschi S."/>
            <person name="Funari R."/>
            <person name="Cardaioli E."/>
            <person name="Iannotti N."/>
            <person name="Marturano G."/>
            <person name="Paoli F."/>
            <person name="Bruttini M."/>
            <person name="Carapelli A."/>
            <person name="Frati F."/>
            <person name="Nardi F."/>
        </authorList>
    </citation>
    <scope>NUCLEOTIDE SEQUENCE [LARGE SCALE GENOMIC DNA]</scope>
    <source>
        <strain evidence="3">DMR45628</strain>
    </source>
</reference>
<accession>A0AAW1LWM6</accession>